<sequence>MTDLYGTDLSRIIQDLLKRIERLEAAQRSGPGLTVGKASGPFNLPSGSAATPPSGANLIYDGSMVRYVDSSGTNRPLGIVQTTTPQYPTSFTSPASIVSAPTASNYNALRADAAMLQVCLRDVINRGAAIPLWPSP</sequence>
<protein>
    <submittedName>
        <fullName evidence="1">Uncharacterized protein</fullName>
    </submittedName>
</protein>
<dbReference type="RefSeq" id="WP_386189103.1">
    <property type="nucleotide sequence ID" value="NZ_JBHSBC010000008.1"/>
</dbReference>
<evidence type="ECO:0000313" key="2">
    <source>
        <dbReference type="Proteomes" id="UP001595698"/>
    </source>
</evidence>
<dbReference type="EMBL" id="JBHSBC010000008">
    <property type="protein sequence ID" value="MFC3980159.1"/>
    <property type="molecule type" value="Genomic_DNA"/>
</dbReference>
<comment type="caution">
    <text evidence="1">The sequence shown here is derived from an EMBL/GenBank/DDBJ whole genome shotgun (WGS) entry which is preliminary data.</text>
</comment>
<dbReference type="Proteomes" id="UP001595698">
    <property type="component" value="Unassembled WGS sequence"/>
</dbReference>
<evidence type="ECO:0000313" key="1">
    <source>
        <dbReference type="EMBL" id="MFC3980159.1"/>
    </source>
</evidence>
<gene>
    <name evidence="1" type="ORF">ACFOYY_08520</name>
</gene>
<keyword evidence="2" id="KW-1185">Reference proteome</keyword>
<reference evidence="2" key="1">
    <citation type="journal article" date="2019" name="Int. J. Syst. Evol. Microbiol.">
        <title>The Global Catalogue of Microorganisms (GCM) 10K type strain sequencing project: providing services to taxonomists for standard genome sequencing and annotation.</title>
        <authorList>
            <consortium name="The Broad Institute Genomics Platform"/>
            <consortium name="The Broad Institute Genome Sequencing Center for Infectious Disease"/>
            <person name="Wu L."/>
            <person name="Ma J."/>
        </authorList>
    </citation>
    <scope>NUCLEOTIDE SEQUENCE [LARGE SCALE GENOMIC DNA]</scope>
    <source>
        <strain evidence="2">TBRC 7912</strain>
    </source>
</reference>
<organism evidence="1 2">
    <name type="scientific">Streptosporangium jomthongense</name>
    <dbReference type="NCBI Taxonomy" id="1193683"/>
    <lineage>
        <taxon>Bacteria</taxon>
        <taxon>Bacillati</taxon>
        <taxon>Actinomycetota</taxon>
        <taxon>Actinomycetes</taxon>
        <taxon>Streptosporangiales</taxon>
        <taxon>Streptosporangiaceae</taxon>
        <taxon>Streptosporangium</taxon>
    </lineage>
</organism>
<proteinExistence type="predicted"/>
<name>A0ABV8EUV2_9ACTN</name>
<accession>A0ABV8EUV2</accession>